<proteinExistence type="predicted"/>
<keyword evidence="2" id="KW-1133">Transmembrane helix</keyword>
<dbReference type="CDD" id="cd12797">
    <property type="entry name" value="M23_peptidase"/>
    <property type="match status" value="1"/>
</dbReference>
<gene>
    <name evidence="4" type="ORF">SAMN02745199_0687</name>
</gene>
<name>A0A1M5RY36_9BACT</name>
<dbReference type="Gene3D" id="2.70.70.10">
    <property type="entry name" value="Glucose Permease (Domain IIA)"/>
    <property type="match status" value="1"/>
</dbReference>
<dbReference type="SUPFAM" id="SSF54106">
    <property type="entry name" value="LysM domain"/>
    <property type="match status" value="1"/>
</dbReference>
<dbReference type="InterPro" id="IPR011055">
    <property type="entry name" value="Dup_hybrid_motif"/>
</dbReference>
<evidence type="ECO:0000256" key="2">
    <source>
        <dbReference type="SAM" id="Phobius"/>
    </source>
</evidence>
<feature type="transmembrane region" description="Helical" evidence="2">
    <location>
        <begin position="5"/>
        <end position="27"/>
    </location>
</feature>
<dbReference type="GO" id="GO:0004222">
    <property type="term" value="F:metalloendopeptidase activity"/>
    <property type="evidence" value="ECO:0007669"/>
    <property type="project" value="TreeGrafter"/>
</dbReference>
<dbReference type="PANTHER" id="PTHR21666">
    <property type="entry name" value="PEPTIDASE-RELATED"/>
    <property type="match status" value="1"/>
</dbReference>
<dbReference type="Pfam" id="PF01476">
    <property type="entry name" value="LysM"/>
    <property type="match status" value="2"/>
</dbReference>
<dbReference type="EMBL" id="FQXN01000002">
    <property type="protein sequence ID" value="SHH31094.1"/>
    <property type="molecule type" value="Genomic_DNA"/>
</dbReference>
<dbReference type="OrthoDB" id="9814460at2"/>
<dbReference type="AlphaFoldDB" id="A0A1M5RY36"/>
<evidence type="ECO:0000259" key="3">
    <source>
        <dbReference type="PROSITE" id="PS51782"/>
    </source>
</evidence>
<accession>A0A1M5RY36</accession>
<dbReference type="SUPFAM" id="SSF51261">
    <property type="entry name" value="Duplicated hybrid motif"/>
    <property type="match status" value="1"/>
</dbReference>
<dbReference type="RefSeq" id="WP_073072219.1">
    <property type="nucleotide sequence ID" value="NZ_FQXN01000002.1"/>
</dbReference>
<dbReference type="STRING" id="1123380.SAMN02745199_0687"/>
<keyword evidence="4" id="KW-0378">Hydrolase</keyword>
<sequence>MKKYLFVIVVFVNCIVLGNFFIINYYLQPGDTIYTLSKKFSVSPSILIDWNNVDPYNLKIGQVIKIPQPEGIIYEVKQGDTLYDISLRFFTTIDAIKRANDLKNDYIFVGQKLFVPVKDIGLAFNVYDKNFIWPVFGRITSTYGWREHPIFHKRSFHTGVDIAAPEGTPIFSASDGVVEFAGEYGGYGLAVIVDYGKYKIIYGHMSRVSVYKGQTISKGELIGRVGSTGLSTGPHLHFEVRIGNKHTNPMVFLPSYNRMYVLKSDNVYLGGE</sequence>
<keyword evidence="1" id="KW-0732">Signal</keyword>
<keyword evidence="5" id="KW-1185">Reference proteome</keyword>
<dbReference type="InterPro" id="IPR016047">
    <property type="entry name" value="M23ase_b-sheet_dom"/>
</dbReference>
<dbReference type="Proteomes" id="UP000242592">
    <property type="component" value="Unassembled WGS sequence"/>
</dbReference>
<dbReference type="InterPro" id="IPR050570">
    <property type="entry name" value="Cell_wall_metabolism_enzyme"/>
</dbReference>
<dbReference type="InterPro" id="IPR018392">
    <property type="entry name" value="LysM"/>
</dbReference>
<organism evidence="4 5">
    <name type="scientific">Thermosipho atlanticus DSM 15807</name>
    <dbReference type="NCBI Taxonomy" id="1123380"/>
    <lineage>
        <taxon>Bacteria</taxon>
        <taxon>Thermotogati</taxon>
        <taxon>Thermotogota</taxon>
        <taxon>Thermotogae</taxon>
        <taxon>Thermotogales</taxon>
        <taxon>Fervidobacteriaceae</taxon>
        <taxon>Thermosipho</taxon>
    </lineage>
</organism>
<evidence type="ECO:0000256" key="1">
    <source>
        <dbReference type="ARBA" id="ARBA00022729"/>
    </source>
</evidence>
<evidence type="ECO:0000313" key="5">
    <source>
        <dbReference type="Proteomes" id="UP000242592"/>
    </source>
</evidence>
<reference evidence="5" key="1">
    <citation type="submission" date="2016-11" db="EMBL/GenBank/DDBJ databases">
        <authorList>
            <person name="Varghese N."/>
            <person name="Submissions S."/>
        </authorList>
    </citation>
    <scope>NUCLEOTIDE SEQUENCE [LARGE SCALE GENOMIC DNA]</scope>
    <source>
        <strain evidence="5">DSM 15807</strain>
    </source>
</reference>
<dbReference type="PANTHER" id="PTHR21666:SF289">
    <property type="entry name" value="L-ALA--D-GLU ENDOPEPTIDASE"/>
    <property type="match status" value="1"/>
</dbReference>
<protein>
    <submittedName>
        <fullName evidence="4">Murein DD-endopeptidase MepM and murein hydrolase activator NlpD, contain LysM domain</fullName>
    </submittedName>
</protein>
<dbReference type="CDD" id="cd00118">
    <property type="entry name" value="LysM"/>
    <property type="match status" value="2"/>
</dbReference>
<dbReference type="Gene3D" id="3.10.350.10">
    <property type="entry name" value="LysM domain"/>
    <property type="match status" value="2"/>
</dbReference>
<keyword evidence="2" id="KW-0812">Transmembrane</keyword>
<dbReference type="SMART" id="SM00257">
    <property type="entry name" value="LysM"/>
    <property type="match status" value="2"/>
</dbReference>
<keyword evidence="2" id="KW-0472">Membrane</keyword>
<dbReference type="InterPro" id="IPR036779">
    <property type="entry name" value="LysM_dom_sf"/>
</dbReference>
<dbReference type="PROSITE" id="PS51782">
    <property type="entry name" value="LYSM"/>
    <property type="match status" value="2"/>
</dbReference>
<dbReference type="Pfam" id="PF01551">
    <property type="entry name" value="Peptidase_M23"/>
    <property type="match status" value="1"/>
</dbReference>
<feature type="domain" description="LysM" evidence="3">
    <location>
        <begin position="72"/>
        <end position="115"/>
    </location>
</feature>
<feature type="domain" description="LysM" evidence="3">
    <location>
        <begin position="23"/>
        <end position="66"/>
    </location>
</feature>
<evidence type="ECO:0000313" key="4">
    <source>
        <dbReference type="EMBL" id="SHH31094.1"/>
    </source>
</evidence>